<feature type="region of interest" description="Disordered" evidence="1">
    <location>
        <begin position="1"/>
        <end position="42"/>
    </location>
</feature>
<proteinExistence type="predicted"/>
<organism evidence="2 3">
    <name type="scientific">Petrolisthes manimaculis</name>
    <dbReference type="NCBI Taxonomy" id="1843537"/>
    <lineage>
        <taxon>Eukaryota</taxon>
        <taxon>Metazoa</taxon>
        <taxon>Ecdysozoa</taxon>
        <taxon>Arthropoda</taxon>
        <taxon>Crustacea</taxon>
        <taxon>Multicrustacea</taxon>
        <taxon>Malacostraca</taxon>
        <taxon>Eumalacostraca</taxon>
        <taxon>Eucarida</taxon>
        <taxon>Decapoda</taxon>
        <taxon>Pleocyemata</taxon>
        <taxon>Anomura</taxon>
        <taxon>Galatheoidea</taxon>
        <taxon>Porcellanidae</taxon>
        <taxon>Petrolisthes</taxon>
    </lineage>
</organism>
<sequence length="42" mass="4988">MKHPTRSNRHPHRHTLTQHHQPYQRLLIPPTPLKLSDDDESA</sequence>
<evidence type="ECO:0000313" key="3">
    <source>
        <dbReference type="Proteomes" id="UP001292094"/>
    </source>
</evidence>
<accession>A0AAE1NAY9</accession>
<feature type="non-terminal residue" evidence="2">
    <location>
        <position position="42"/>
    </location>
</feature>
<comment type="caution">
    <text evidence="2">The sequence shown here is derived from an EMBL/GenBank/DDBJ whole genome shotgun (WGS) entry which is preliminary data.</text>
</comment>
<reference evidence="2" key="1">
    <citation type="submission" date="2023-11" db="EMBL/GenBank/DDBJ databases">
        <title>Genome assemblies of two species of porcelain crab, Petrolisthes cinctipes and Petrolisthes manimaculis (Anomura: Porcellanidae).</title>
        <authorList>
            <person name="Angst P."/>
        </authorList>
    </citation>
    <scope>NUCLEOTIDE SEQUENCE</scope>
    <source>
        <strain evidence="2">PB745_02</strain>
        <tissue evidence="2">Gill</tissue>
    </source>
</reference>
<dbReference type="AlphaFoldDB" id="A0AAE1NAY9"/>
<evidence type="ECO:0000256" key="1">
    <source>
        <dbReference type="SAM" id="MobiDB-lite"/>
    </source>
</evidence>
<gene>
    <name evidence="2" type="ORF">Pmani_040294</name>
</gene>
<name>A0AAE1NAY9_9EUCA</name>
<keyword evidence="3" id="KW-1185">Reference proteome</keyword>
<feature type="compositionally biased region" description="Basic residues" evidence="1">
    <location>
        <begin position="1"/>
        <end position="17"/>
    </location>
</feature>
<dbReference type="Proteomes" id="UP001292094">
    <property type="component" value="Unassembled WGS sequence"/>
</dbReference>
<protein>
    <submittedName>
        <fullName evidence="2">Uncharacterized protein</fullName>
    </submittedName>
</protein>
<dbReference type="EMBL" id="JAWZYT010007480">
    <property type="protein sequence ID" value="KAK4286614.1"/>
    <property type="molecule type" value="Genomic_DNA"/>
</dbReference>
<evidence type="ECO:0000313" key="2">
    <source>
        <dbReference type="EMBL" id="KAK4286614.1"/>
    </source>
</evidence>